<evidence type="ECO:0000256" key="9">
    <source>
        <dbReference type="ARBA" id="ARBA00023141"/>
    </source>
</evidence>
<organism evidence="11">
    <name type="scientific">marine metagenome</name>
    <dbReference type="NCBI Taxonomy" id="408172"/>
    <lineage>
        <taxon>unclassified sequences</taxon>
        <taxon>metagenomes</taxon>
        <taxon>ecological metagenomes</taxon>
    </lineage>
</organism>
<dbReference type="SUPFAM" id="SSF52540">
    <property type="entry name" value="P-loop containing nucleoside triphosphate hydrolases"/>
    <property type="match status" value="1"/>
</dbReference>
<dbReference type="InterPro" id="IPR023000">
    <property type="entry name" value="Shikimate_kinase_CS"/>
</dbReference>
<dbReference type="GO" id="GO:0009423">
    <property type="term" value="P:chorismate biosynthetic process"/>
    <property type="evidence" value="ECO:0007669"/>
    <property type="project" value="UniProtKB-UniPathway"/>
</dbReference>
<dbReference type="GO" id="GO:0004765">
    <property type="term" value="F:shikimate kinase activity"/>
    <property type="evidence" value="ECO:0007669"/>
    <property type="project" value="UniProtKB-EC"/>
</dbReference>
<dbReference type="Pfam" id="PF01202">
    <property type="entry name" value="SKI"/>
    <property type="match status" value="1"/>
</dbReference>
<sequence>MVSAVGEKRQIRNIALTGFMGCGKTAVGRVVASVAGFEFLDTDQFIEEHVGMSIPRIFEEHGEQTFRRYEREVVVRLAERENTVIATGGGLLVDAENMDTMKQYAMVFCLWASPESIWRRVKGQSHRPLLNTDDSRQRIIDLLEERKPAYSRSDMLINTEYRSAKDVANLILGQFRQATPEAP</sequence>
<dbReference type="GO" id="GO:0008652">
    <property type="term" value="P:amino acid biosynthetic process"/>
    <property type="evidence" value="ECO:0007669"/>
    <property type="project" value="UniProtKB-KW"/>
</dbReference>
<evidence type="ECO:0000256" key="4">
    <source>
        <dbReference type="ARBA" id="ARBA00022605"/>
    </source>
</evidence>
<dbReference type="InterPro" id="IPR031322">
    <property type="entry name" value="Shikimate/glucono_kinase"/>
</dbReference>
<name>A0A381VVN9_9ZZZZ</name>
<dbReference type="PROSITE" id="PS01128">
    <property type="entry name" value="SHIKIMATE_KINASE"/>
    <property type="match status" value="1"/>
</dbReference>
<keyword evidence="7" id="KW-0418">Kinase</keyword>
<keyword evidence="6" id="KW-0547">Nucleotide-binding</keyword>
<evidence type="ECO:0000256" key="2">
    <source>
        <dbReference type="ARBA" id="ARBA00006997"/>
    </source>
</evidence>
<evidence type="ECO:0000256" key="1">
    <source>
        <dbReference type="ARBA" id="ARBA00004842"/>
    </source>
</evidence>
<dbReference type="PANTHER" id="PTHR21087">
    <property type="entry name" value="SHIKIMATE KINASE"/>
    <property type="match status" value="1"/>
</dbReference>
<comment type="pathway">
    <text evidence="1">Metabolic intermediate biosynthesis; chorismate biosynthesis; chorismate from D-erythrose 4-phosphate and phosphoenolpyruvate: step 5/7.</text>
</comment>
<dbReference type="InterPro" id="IPR027417">
    <property type="entry name" value="P-loop_NTPase"/>
</dbReference>
<comment type="catalytic activity">
    <reaction evidence="10">
        <text>shikimate + ATP = 3-phosphoshikimate + ADP + H(+)</text>
        <dbReference type="Rhea" id="RHEA:13121"/>
        <dbReference type="ChEBI" id="CHEBI:15378"/>
        <dbReference type="ChEBI" id="CHEBI:30616"/>
        <dbReference type="ChEBI" id="CHEBI:36208"/>
        <dbReference type="ChEBI" id="CHEBI:145989"/>
        <dbReference type="ChEBI" id="CHEBI:456216"/>
        <dbReference type="EC" id="2.7.1.71"/>
    </reaction>
</comment>
<gene>
    <name evidence="11" type="ORF">METZ01_LOCUS97198</name>
</gene>
<evidence type="ECO:0000256" key="3">
    <source>
        <dbReference type="ARBA" id="ARBA00012154"/>
    </source>
</evidence>
<reference evidence="11" key="1">
    <citation type="submission" date="2018-05" db="EMBL/GenBank/DDBJ databases">
        <authorList>
            <person name="Lanie J.A."/>
            <person name="Ng W.-L."/>
            <person name="Kazmierczak K.M."/>
            <person name="Andrzejewski T.M."/>
            <person name="Davidsen T.M."/>
            <person name="Wayne K.J."/>
            <person name="Tettelin H."/>
            <person name="Glass J.I."/>
            <person name="Rusch D."/>
            <person name="Podicherti R."/>
            <person name="Tsui H.-C.T."/>
            <person name="Winkler M.E."/>
        </authorList>
    </citation>
    <scope>NUCLEOTIDE SEQUENCE</scope>
</reference>
<evidence type="ECO:0000256" key="10">
    <source>
        <dbReference type="ARBA" id="ARBA00048567"/>
    </source>
</evidence>
<accession>A0A381VVN9</accession>
<dbReference type="PRINTS" id="PR01100">
    <property type="entry name" value="SHIKIMTKNASE"/>
</dbReference>
<dbReference type="InterPro" id="IPR000623">
    <property type="entry name" value="Shikimate_kinase/TSH1"/>
</dbReference>
<dbReference type="GO" id="GO:0009073">
    <property type="term" value="P:aromatic amino acid family biosynthetic process"/>
    <property type="evidence" value="ECO:0007669"/>
    <property type="project" value="UniProtKB-KW"/>
</dbReference>
<keyword evidence="8" id="KW-0067">ATP-binding</keyword>
<evidence type="ECO:0000256" key="8">
    <source>
        <dbReference type="ARBA" id="ARBA00022840"/>
    </source>
</evidence>
<dbReference type="GO" id="GO:0005524">
    <property type="term" value="F:ATP binding"/>
    <property type="evidence" value="ECO:0007669"/>
    <property type="project" value="UniProtKB-KW"/>
</dbReference>
<dbReference type="HAMAP" id="MF_00109">
    <property type="entry name" value="Shikimate_kinase"/>
    <property type="match status" value="1"/>
</dbReference>
<keyword evidence="5" id="KW-0808">Transferase</keyword>
<protein>
    <recommendedName>
        <fullName evidence="3">shikimate kinase</fullName>
        <ecNumber evidence="3">2.7.1.71</ecNumber>
    </recommendedName>
</protein>
<dbReference type="EC" id="2.7.1.71" evidence="3"/>
<dbReference type="Gene3D" id="3.40.50.300">
    <property type="entry name" value="P-loop containing nucleotide triphosphate hydrolases"/>
    <property type="match status" value="1"/>
</dbReference>
<dbReference type="CDD" id="cd00464">
    <property type="entry name" value="SK"/>
    <property type="match status" value="1"/>
</dbReference>
<evidence type="ECO:0000256" key="7">
    <source>
        <dbReference type="ARBA" id="ARBA00022777"/>
    </source>
</evidence>
<dbReference type="AlphaFoldDB" id="A0A381VVN9"/>
<comment type="similarity">
    <text evidence="2">Belongs to the shikimate kinase family.</text>
</comment>
<dbReference type="UniPathway" id="UPA00053">
    <property type="reaction ID" value="UER00088"/>
</dbReference>
<dbReference type="GO" id="GO:0005829">
    <property type="term" value="C:cytosol"/>
    <property type="evidence" value="ECO:0007669"/>
    <property type="project" value="TreeGrafter"/>
</dbReference>
<keyword evidence="9" id="KW-0057">Aromatic amino acid biosynthesis</keyword>
<keyword evidence="4" id="KW-0028">Amino-acid biosynthesis</keyword>
<proteinExistence type="inferred from homology"/>
<dbReference type="EMBL" id="UINC01009921">
    <property type="protein sequence ID" value="SVA44344.1"/>
    <property type="molecule type" value="Genomic_DNA"/>
</dbReference>
<evidence type="ECO:0000256" key="6">
    <source>
        <dbReference type="ARBA" id="ARBA00022741"/>
    </source>
</evidence>
<dbReference type="PANTHER" id="PTHR21087:SF16">
    <property type="entry name" value="SHIKIMATE KINASE 1, CHLOROPLASTIC"/>
    <property type="match status" value="1"/>
</dbReference>
<evidence type="ECO:0000256" key="5">
    <source>
        <dbReference type="ARBA" id="ARBA00022679"/>
    </source>
</evidence>
<evidence type="ECO:0000313" key="11">
    <source>
        <dbReference type="EMBL" id="SVA44344.1"/>
    </source>
</evidence>